<evidence type="ECO:0000313" key="2">
    <source>
        <dbReference type="EMBL" id="RAG86795.1"/>
    </source>
</evidence>
<evidence type="ECO:0000256" key="1">
    <source>
        <dbReference type="SAM" id="MobiDB-lite"/>
    </source>
</evidence>
<comment type="caution">
    <text evidence="2">The sequence shown here is derived from an EMBL/GenBank/DDBJ whole genome shotgun (WGS) entry which is preliminary data.</text>
</comment>
<dbReference type="EMBL" id="QKYN01000020">
    <property type="protein sequence ID" value="RAG86795.1"/>
    <property type="molecule type" value="Genomic_DNA"/>
</dbReference>
<feature type="region of interest" description="Disordered" evidence="1">
    <location>
        <begin position="1"/>
        <end position="25"/>
    </location>
</feature>
<dbReference type="AlphaFoldDB" id="A0A2X0KCI8"/>
<keyword evidence="3" id="KW-1185">Reference proteome</keyword>
<dbReference type="Proteomes" id="UP000248889">
    <property type="component" value="Unassembled WGS sequence"/>
</dbReference>
<feature type="compositionally biased region" description="Low complexity" evidence="1">
    <location>
        <begin position="10"/>
        <end position="25"/>
    </location>
</feature>
<reference evidence="2 3" key="1">
    <citation type="submission" date="2018-06" db="EMBL/GenBank/DDBJ databases">
        <title>Streptacidiphilus pinicola sp. nov., isolated from pine grove soil.</title>
        <authorList>
            <person name="Roh S.G."/>
            <person name="Park S."/>
            <person name="Kim M.-K."/>
            <person name="Yun B.-R."/>
            <person name="Park J."/>
            <person name="Kim M.J."/>
            <person name="Kim Y.S."/>
            <person name="Kim S.B."/>
        </authorList>
    </citation>
    <scope>NUCLEOTIDE SEQUENCE [LARGE SCALE GENOMIC DNA]</scope>
    <source>
        <strain evidence="2 3">MMS16-CNU450</strain>
    </source>
</reference>
<gene>
    <name evidence="2" type="ORF">DN069_04450</name>
</gene>
<protein>
    <submittedName>
        <fullName evidence="2">Uncharacterized protein</fullName>
    </submittedName>
</protein>
<accession>A0A2X0KCI8</accession>
<dbReference type="OrthoDB" id="4200847at2"/>
<name>A0A2X0KCI8_9ACTN</name>
<proteinExistence type="predicted"/>
<dbReference type="RefSeq" id="WP_111499489.1">
    <property type="nucleotide sequence ID" value="NZ_QKYN01000020.1"/>
</dbReference>
<organism evidence="2 3">
    <name type="scientific">Streptacidiphilus pinicola</name>
    <dbReference type="NCBI Taxonomy" id="2219663"/>
    <lineage>
        <taxon>Bacteria</taxon>
        <taxon>Bacillati</taxon>
        <taxon>Actinomycetota</taxon>
        <taxon>Actinomycetes</taxon>
        <taxon>Kitasatosporales</taxon>
        <taxon>Streptomycetaceae</taxon>
        <taxon>Streptacidiphilus</taxon>
    </lineage>
</organism>
<evidence type="ECO:0000313" key="3">
    <source>
        <dbReference type="Proteomes" id="UP000248889"/>
    </source>
</evidence>
<sequence>MFTGTARNPGTQMAAGTATFTATPPAGQDISRQIALPQGMYVAFEDDWAGRKTKGVQWGPGRRTPLTAADGYCPLGWSLNQVRNGGATVPTPVTSS</sequence>